<keyword evidence="1" id="KW-0479">Metal-binding</keyword>
<feature type="compositionally biased region" description="Low complexity" evidence="5">
    <location>
        <begin position="78"/>
        <end position="90"/>
    </location>
</feature>
<evidence type="ECO:0000259" key="7">
    <source>
        <dbReference type="PROSITE" id="PS51039"/>
    </source>
</evidence>
<dbReference type="OrthoDB" id="428577at2759"/>
<feature type="domain" description="A20-type" evidence="6">
    <location>
        <begin position="8"/>
        <end position="42"/>
    </location>
</feature>
<dbReference type="AlphaFoldDB" id="A0A3M6TVI0"/>
<dbReference type="SMART" id="SM00154">
    <property type="entry name" value="ZnF_AN1"/>
    <property type="match status" value="1"/>
</dbReference>
<dbReference type="InterPro" id="IPR002653">
    <property type="entry name" value="Znf_A20"/>
</dbReference>
<keyword evidence="3" id="KW-0862">Zinc</keyword>
<dbReference type="PROSITE" id="PS51039">
    <property type="entry name" value="ZF_AN1"/>
    <property type="match status" value="1"/>
</dbReference>
<evidence type="ECO:0008006" key="10">
    <source>
        <dbReference type="Google" id="ProtNLM"/>
    </source>
</evidence>
<evidence type="ECO:0000256" key="5">
    <source>
        <dbReference type="SAM" id="MobiDB-lite"/>
    </source>
</evidence>
<dbReference type="FunFam" id="4.10.1110.10:FF:000001">
    <property type="entry name" value="Zinc finger AN1-type containing 6"/>
    <property type="match status" value="1"/>
</dbReference>
<dbReference type="InterPro" id="IPR000058">
    <property type="entry name" value="Znf_AN1"/>
</dbReference>
<dbReference type="PANTHER" id="PTHR10634">
    <property type="entry name" value="AN1-TYPE ZINC FINGER PROTEIN"/>
    <property type="match status" value="1"/>
</dbReference>
<evidence type="ECO:0000256" key="3">
    <source>
        <dbReference type="ARBA" id="ARBA00022833"/>
    </source>
</evidence>
<comment type="caution">
    <text evidence="8">The sequence shown here is derived from an EMBL/GenBank/DDBJ whole genome shotgun (WGS) entry which is preliminary data.</text>
</comment>
<dbReference type="SUPFAM" id="SSF57716">
    <property type="entry name" value="Glucocorticoid receptor-like (DNA-binding domain)"/>
    <property type="match status" value="1"/>
</dbReference>
<evidence type="ECO:0000313" key="8">
    <source>
        <dbReference type="EMBL" id="RMX45435.1"/>
    </source>
</evidence>
<dbReference type="Proteomes" id="UP000275408">
    <property type="component" value="Unassembled WGS sequence"/>
</dbReference>
<dbReference type="GO" id="GO:0003677">
    <property type="term" value="F:DNA binding"/>
    <property type="evidence" value="ECO:0007669"/>
    <property type="project" value="InterPro"/>
</dbReference>
<dbReference type="OMA" id="VLCENNC"/>
<dbReference type="STRING" id="46731.A0A3M6TVI0"/>
<feature type="region of interest" description="Disordered" evidence="5">
    <location>
        <begin position="40"/>
        <end position="112"/>
    </location>
</feature>
<organism evidence="8 9">
    <name type="scientific">Pocillopora damicornis</name>
    <name type="common">Cauliflower coral</name>
    <name type="synonym">Millepora damicornis</name>
    <dbReference type="NCBI Taxonomy" id="46731"/>
    <lineage>
        <taxon>Eukaryota</taxon>
        <taxon>Metazoa</taxon>
        <taxon>Cnidaria</taxon>
        <taxon>Anthozoa</taxon>
        <taxon>Hexacorallia</taxon>
        <taxon>Scleractinia</taxon>
        <taxon>Astrocoeniina</taxon>
        <taxon>Pocilloporidae</taxon>
        <taxon>Pocillopora</taxon>
    </lineage>
</organism>
<keyword evidence="2 4" id="KW-0863">Zinc-finger</keyword>
<accession>A0A3M6TVI0</accession>
<evidence type="ECO:0000259" key="6">
    <source>
        <dbReference type="PROSITE" id="PS51036"/>
    </source>
</evidence>
<proteinExistence type="predicted"/>
<sequence length="180" mass="19473">MERGSDDTQQPSLCRMGCGFYGCSSTDGMCSKCFKDALRRKQSSPTTSAAAVVSNSSAGLPEEPCTSHLPPTEDSASREVSPSSSTSSVGEENDSLRQPEAQAEASTSDNKDKAKTKRNRCFMCRKKVGLTGFECRCGNVYCGLHRYSDKHDCSFDYKADGRAKISKDNPVVVGSKIQKI</sequence>
<dbReference type="PANTHER" id="PTHR10634:SF149">
    <property type="entry name" value="AN1-TYPE DOMAIN-CONTAINING PROTEIN-RELATED"/>
    <property type="match status" value="1"/>
</dbReference>
<feature type="compositionally biased region" description="Low complexity" evidence="5">
    <location>
        <begin position="43"/>
        <end position="58"/>
    </location>
</feature>
<evidence type="ECO:0000313" key="9">
    <source>
        <dbReference type="Proteomes" id="UP000275408"/>
    </source>
</evidence>
<evidence type="ECO:0000256" key="1">
    <source>
        <dbReference type="ARBA" id="ARBA00022723"/>
    </source>
</evidence>
<dbReference type="Pfam" id="PF01754">
    <property type="entry name" value="zf-A20"/>
    <property type="match status" value="1"/>
</dbReference>
<dbReference type="InterPro" id="IPR050652">
    <property type="entry name" value="AN1_A20_ZnFinger"/>
</dbReference>
<name>A0A3M6TVI0_POCDA</name>
<dbReference type="EMBL" id="RCHS01002829">
    <property type="protein sequence ID" value="RMX45435.1"/>
    <property type="molecule type" value="Genomic_DNA"/>
</dbReference>
<reference evidence="8 9" key="1">
    <citation type="journal article" date="2018" name="Sci. Rep.">
        <title>Comparative analysis of the Pocillopora damicornis genome highlights role of immune system in coral evolution.</title>
        <authorList>
            <person name="Cunning R."/>
            <person name="Bay R.A."/>
            <person name="Gillette P."/>
            <person name="Baker A.C."/>
            <person name="Traylor-Knowles N."/>
        </authorList>
    </citation>
    <scope>NUCLEOTIDE SEQUENCE [LARGE SCALE GENOMIC DNA]</scope>
    <source>
        <strain evidence="8">RSMAS</strain>
        <tissue evidence="8">Whole animal</tissue>
    </source>
</reference>
<dbReference type="Gene3D" id="4.10.1110.10">
    <property type="entry name" value="AN1-like Zinc finger"/>
    <property type="match status" value="1"/>
</dbReference>
<gene>
    <name evidence="8" type="ORF">pdam_00019302</name>
</gene>
<protein>
    <recommendedName>
        <fullName evidence="10">AN1-type domain-containing protein</fullName>
    </recommendedName>
</protein>
<dbReference type="SMART" id="SM00259">
    <property type="entry name" value="ZnF_A20"/>
    <property type="match status" value="1"/>
</dbReference>
<dbReference type="Pfam" id="PF01428">
    <property type="entry name" value="zf-AN1"/>
    <property type="match status" value="1"/>
</dbReference>
<evidence type="ECO:0000256" key="4">
    <source>
        <dbReference type="PROSITE-ProRule" id="PRU00449"/>
    </source>
</evidence>
<dbReference type="InterPro" id="IPR035896">
    <property type="entry name" value="AN1-like_Znf"/>
</dbReference>
<dbReference type="Gene3D" id="1.20.5.4770">
    <property type="match status" value="1"/>
</dbReference>
<dbReference type="SUPFAM" id="SSF118310">
    <property type="entry name" value="AN1-like Zinc finger"/>
    <property type="match status" value="1"/>
</dbReference>
<evidence type="ECO:0000256" key="2">
    <source>
        <dbReference type="ARBA" id="ARBA00022771"/>
    </source>
</evidence>
<keyword evidence="9" id="KW-1185">Reference proteome</keyword>
<dbReference type="GO" id="GO:0008270">
    <property type="term" value="F:zinc ion binding"/>
    <property type="evidence" value="ECO:0007669"/>
    <property type="project" value="UniProtKB-KW"/>
</dbReference>
<feature type="domain" description="AN1-type" evidence="7">
    <location>
        <begin position="115"/>
        <end position="161"/>
    </location>
</feature>
<dbReference type="PROSITE" id="PS51036">
    <property type="entry name" value="ZF_A20"/>
    <property type="match status" value="1"/>
</dbReference>